<proteinExistence type="predicted"/>
<dbReference type="CTD" id="20319213"/>
<keyword evidence="2" id="KW-1185">Reference proteome</keyword>
<name>A0A075AFS6_OPIVI</name>
<sequence length="196" mass="22642">MCCVRQAIVCRRECCFRIRFRVAEARRMTWQRMGQWFKREFPDRNFHGPNATPASRLPVLGFRQPDNILVLVLNSGGMSASYRRSATARKITFFYFISSCPAPPPVPVQGPPYPDKSLYVPTLNLEGLVGPLTIDQPGMRDFPSLKPQECSREIYTQKWNGEKILVVWQIFRQFSVLISDYLECKIVFRLWSPSGC</sequence>
<protein>
    <submittedName>
        <fullName evidence="1">Uncharacterized protein</fullName>
    </submittedName>
</protein>
<reference evidence="1 2" key="1">
    <citation type="submission" date="2013-11" db="EMBL/GenBank/DDBJ databases">
        <title>Opisthorchis viverrini - life in the bile duct.</title>
        <authorList>
            <person name="Young N.D."/>
            <person name="Nagarajan N."/>
            <person name="Lin S.J."/>
            <person name="Korhonen P.K."/>
            <person name="Jex A.R."/>
            <person name="Hall R.S."/>
            <person name="Safavi-Hemami H."/>
            <person name="Kaewkong W."/>
            <person name="Bertrand D."/>
            <person name="Gao S."/>
            <person name="Seet Q."/>
            <person name="Wongkham S."/>
            <person name="Teh B.T."/>
            <person name="Wongkham C."/>
            <person name="Intapan P.M."/>
            <person name="Maleewong W."/>
            <person name="Yang X."/>
            <person name="Hu M."/>
            <person name="Wang Z."/>
            <person name="Hofmann A."/>
            <person name="Sternberg P.W."/>
            <person name="Tan P."/>
            <person name="Wang J."/>
            <person name="Gasser R.B."/>
        </authorList>
    </citation>
    <scope>NUCLEOTIDE SEQUENCE [LARGE SCALE GENOMIC DNA]</scope>
</reference>
<dbReference type="KEGG" id="ovi:T265_05031"/>
<organism evidence="1 2">
    <name type="scientific">Opisthorchis viverrini</name>
    <name type="common">Southeast Asian liver fluke</name>
    <dbReference type="NCBI Taxonomy" id="6198"/>
    <lineage>
        <taxon>Eukaryota</taxon>
        <taxon>Metazoa</taxon>
        <taxon>Spiralia</taxon>
        <taxon>Lophotrochozoa</taxon>
        <taxon>Platyhelminthes</taxon>
        <taxon>Trematoda</taxon>
        <taxon>Digenea</taxon>
        <taxon>Opisthorchiida</taxon>
        <taxon>Opisthorchiata</taxon>
        <taxon>Opisthorchiidae</taxon>
        <taxon>Opisthorchis</taxon>
    </lineage>
</organism>
<dbReference type="AlphaFoldDB" id="A0A075AFS6"/>
<evidence type="ECO:0000313" key="2">
    <source>
        <dbReference type="Proteomes" id="UP000054324"/>
    </source>
</evidence>
<dbReference type="Proteomes" id="UP000054324">
    <property type="component" value="Unassembled WGS sequence"/>
</dbReference>
<dbReference type="RefSeq" id="XP_009168195.1">
    <property type="nucleotide sequence ID" value="XM_009169931.1"/>
</dbReference>
<evidence type="ECO:0000313" key="1">
    <source>
        <dbReference type="EMBL" id="KER28049.1"/>
    </source>
</evidence>
<gene>
    <name evidence="1" type="ORF">T265_05031</name>
</gene>
<dbReference type="EMBL" id="KL596708">
    <property type="protein sequence ID" value="KER28049.1"/>
    <property type="molecule type" value="Genomic_DNA"/>
</dbReference>
<accession>A0A075AFS6</accession>
<dbReference type="GeneID" id="20319213"/>